<dbReference type="AlphaFoldDB" id="A0A382D0C4"/>
<reference evidence="1" key="1">
    <citation type="submission" date="2018-05" db="EMBL/GenBank/DDBJ databases">
        <authorList>
            <person name="Lanie J.A."/>
            <person name="Ng W.-L."/>
            <person name="Kazmierczak K.M."/>
            <person name="Andrzejewski T.M."/>
            <person name="Davidsen T.M."/>
            <person name="Wayne K.J."/>
            <person name="Tettelin H."/>
            <person name="Glass J.I."/>
            <person name="Rusch D."/>
            <person name="Podicherti R."/>
            <person name="Tsui H.-C.T."/>
            <person name="Winkler M.E."/>
        </authorList>
    </citation>
    <scope>NUCLEOTIDE SEQUENCE</scope>
</reference>
<gene>
    <name evidence="1" type="ORF">METZ01_LOCUS184338</name>
</gene>
<protein>
    <submittedName>
        <fullName evidence="1">Uncharacterized protein</fullName>
    </submittedName>
</protein>
<proteinExistence type="predicted"/>
<dbReference type="EMBL" id="UINC01036867">
    <property type="protein sequence ID" value="SVB31484.1"/>
    <property type="molecule type" value="Genomic_DNA"/>
</dbReference>
<sequence length="42" mass="4503">MIAFMAALGLVDFVTTKVSGSTPVAALKKVVWITENFSRDTS</sequence>
<accession>A0A382D0C4</accession>
<organism evidence="1">
    <name type="scientific">marine metagenome</name>
    <dbReference type="NCBI Taxonomy" id="408172"/>
    <lineage>
        <taxon>unclassified sequences</taxon>
        <taxon>metagenomes</taxon>
        <taxon>ecological metagenomes</taxon>
    </lineage>
</organism>
<name>A0A382D0C4_9ZZZZ</name>
<evidence type="ECO:0000313" key="1">
    <source>
        <dbReference type="EMBL" id="SVB31484.1"/>
    </source>
</evidence>